<dbReference type="Pfam" id="PF03101">
    <property type="entry name" value="FAR1"/>
    <property type="match status" value="1"/>
</dbReference>
<evidence type="ECO:0000313" key="4">
    <source>
        <dbReference type="Proteomes" id="UP000015106"/>
    </source>
</evidence>
<feature type="compositionally biased region" description="Basic and acidic residues" evidence="1">
    <location>
        <begin position="49"/>
        <end position="61"/>
    </location>
</feature>
<proteinExistence type="predicted"/>
<feature type="compositionally biased region" description="Polar residues" evidence="1">
    <location>
        <begin position="27"/>
        <end position="39"/>
    </location>
</feature>
<sequence>MNQSGGTTPACGDGGGSVGLDSDENKTQANVLQGDTVQGESKVEASPNLDEHDVNSEGWTRRERNRHGAAFRKPCSDRCSQMEIALGNAGKIGQEVAFQPFKGMEFDSEKDAFEFFNAYFWEIGFGVKHGNKYINKHRFKTKQDLLCSCEGTHKKFNSRSSRTNCPAMVRLLCTNDDGWYYAEVVLEHNHELADSVGERKLWKCHKYVNASMKDNVRHLRSNNVSLTKVYGVMAD</sequence>
<dbReference type="Gramene" id="TuG1812G0200002732.01.T01">
    <property type="protein sequence ID" value="TuG1812G0200002732.01.T01"/>
    <property type="gene ID" value="TuG1812G0200002732.01"/>
</dbReference>
<keyword evidence="4" id="KW-1185">Reference proteome</keyword>
<dbReference type="EnsemblPlants" id="TuG1812G0200002732.01.T01">
    <property type="protein sequence ID" value="TuG1812G0200002732.01.T01"/>
    <property type="gene ID" value="TuG1812G0200002732.01"/>
</dbReference>
<reference evidence="4" key="1">
    <citation type="journal article" date="2013" name="Nature">
        <title>Draft genome of the wheat A-genome progenitor Triticum urartu.</title>
        <authorList>
            <person name="Ling H.Q."/>
            <person name="Zhao S."/>
            <person name="Liu D."/>
            <person name="Wang J."/>
            <person name="Sun H."/>
            <person name="Zhang C."/>
            <person name="Fan H."/>
            <person name="Li D."/>
            <person name="Dong L."/>
            <person name="Tao Y."/>
            <person name="Gao C."/>
            <person name="Wu H."/>
            <person name="Li Y."/>
            <person name="Cui Y."/>
            <person name="Guo X."/>
            <person name="Zheng S."/>
            <person name="Wang B."/>
            <person name="Yu K."/>
            <person name="Liang Q."/>
            <person name="Yang W."/>
            <person name="Lou X."/>
            <person name="Chen J."/>
            <person name="Feng M."/>
            <person name="Jian J."/>
            <person name="Zhang X."/>
            <person name="Luo G."/>
            <person name="Jiang Y."/>
            <person name="Liu J."/>
            <person name="Wang Z."/>
            <person name="Sha Y."/>
            <person name="Zhang B."/>
            <person name="Wu H."/>
            <person name="Tang D."/>
            <person name="Shen Q."/>
            <person name="Xue P."/>
            <person name="Zou S."/>
            <person name="Wang X."/>
            <person name="Liu X."/>
            <person name="Wang F."/>
            <person name="Yang Y."/>
            <person name="An X."/>
            <person name="Dong Z."/>
            <person name="Zhang K."/>
            <person name="Zhang X."/>
            <person name="Luo M.C."/>
            <person name="Dvorak J."/>
            <person name="Tong Y."/>
            <person name="Wang J."/>
            <person name="Yang H."/>
            <person name="Li Z."/>
            <person name="Wang D."/>
            <person name="Zhang A."/>
            <person name="Wang J."/>
        </authorList>
    </citation>
    <scope>NUCLEOTIDE SEQUENCE</scope>
    <source>
        <strain evidence="4">cv. G1812</strain>
    </source>
</reference>
<name>A0A8R7TH04_TRIUA</name>
<evidence type="ECO:0000313" key="3">
    <source>
        <dbReference type="EnsemblPlants" id="TuG1812G0200002732.01.T01"/>
    </source>
</evidence>
<feature type="compositionally biased region" description="Low complexity" evidence="1">
    <location>
        <begin position="1"/>
        <end position="11"/>
    </location>
</feature>
<dbReference type="PANTHER" id="PTHR47482">
    <property type="entry name" value="OS11G0632001 PROTEIN"/>
    <property type="match status" value="1"/>
</dbReference>
<protein>
    <recommendedName>
        <fullName evidence="2">FAR1 domain-containing protein</fullName>
    </recommendedName>
</protein>
<reference evidence="3" key="2">
    <citation type="submission" date="2018-03" db="EMBL/GenBank/DDBJ databases">
        <title>The Triticum urartu genome reveals the dynamic nature of wheat genome evolution.</title>
        <authorList>
            <person name="Ling H."/>
            <person name="Ma B."/>
            <person name="Shi X."/>
            <person name="Liu H."/>
            <person name="Dong L."/>
            <person name="Sun H."/>
            <person name="Cao Y."/>
            <person name="Gao Q."/>
            <person name="Zheng S."/>
            <person name="Li Y."/>
            <person name="Yu Y."/>
            <person name="Du H."/>
            <person name="Qi M."/>
            <person name="Li Y."/>
            <person name="Yu H."/>
            <person name="Cui Y."/>
            <person name="Wang N."/>
            <person name="Chen C."/>
            <person name="Wu H."/>
            <person name="Zhao Y."/>
            <person name="Zhang J."/>
            <person name="Li Y."/>
            <person name="Zhou W."/>
            <person name="Zhang B."/>
            <person name="Hu W."/>
            <person name="Eijk M."/>
            <person name="Tang J."/>
            <person name="Witsenboer H."/>
            <person name="Zhao S."/>
            <person name="Li Z."/>
            <person name="Zhang A."/>
            <person name="Wang D."/>
            <person name="Liang C."/>
        </authorList>
    </citation>
    <scope>NUCLEOTIDE SEQUENCE [LARGE SCALE GENOMIC DNA]</scope>
    <source>
        <strain evidence="3">cv. G1812</strain>
    </source>
</reference>
<accession>A0A8R7TH04</accession>
<evidence type="ECO:0000256" key="1">
    <source>
        <dbReference type="SAM" id="MobiDB-lite"/>
    </source>
</evidence>
<feature type="region of interest" description="Disordered" evidence="1">
    <location>
        <begin position="1"/>
        <end position="61"/>
    </location>
</feature>
<dbReference type="InterPro" id="IPR004330">
    <property type="entry name" value="FAR1_DNA_bnd_dom"/>
</dbReference>
<evidence type="ECO:0000259" key="2">
    <source>
        <dbReference type="Pfam" id="PF03101"/>
    </source>
</evidence>
<organism evidence="3 4">
    <name type="scientific">Triticum urartu</name>
    <name type="common">Red wild einkorn</name>
    <name type="synonym">Crithodium urartu</name>
    <dbReference type="NCBI Taxonomy" id="4572"/>
    <lineage>
        <taxon>Eukaryota</taxon>
        <taxon>Viridiplantae</taxon>
        <taxon>Streptophyta</taxon>
        <taxon>Embryophyta</taxon>
        <taxon>Tracheophyta</taxon>
        <taxon>Spermatophyta</taxon>
        <taxon>Magnoliopsida</taxon>
        <taxon>Liliopsida</taxon>
        <taxon>Poales</taxon>
        <taxon>Poaceae</taxon>
        <taxon>BOP clade</taxon>
        <taxon>Pooideae</taxon>
        <taxon>Triticodae</taxon>
        <taxon>Triticeae</taxon>
        <taxon>Triticinae</taxon>
        <taxon>Triticum</taxon>
    </lineage>
</organism>
<dbReference type="AlphaFoldDB" id="A0A8R7TH04"/>
<dbReference type="PANTHER" id="PTHR47482:SF5">
    <property type="entry name" value="FAR1 DOMAIN-CONTAINING PROTEIN"/>
    <property type="match status" value="1"/>
</dbReference>
<feature type="domain" description="FAR1" evidence="2">
    <location>
        <begin position="114"/>
        <end position="193"/>
    </location>
</feature>
<reference evidence="3" key="3">
    <citation type="submission" date="2022-06" db="UniProtKB">
        <authorList>
            <consortium name="EnsemblPlants"/>
        </authorList>
    </citation>
    <scope>IDENTIFICATION</scope>
</reference>
<dbReference type="Proteomes" id="UP000015106">
    <property type="component" value="Chromosome 2"/>
</dbReference>